<proteinExistence type="predicted"/>
<feature type="region of interest" description="Disordered" evidence="1">
    <location>
        <begin position="1"/>
        <end position="27"/>
    </location>
</feature>
<feature type="compositionally biased region" description="Acidic residues" evidence="1">
    <location>
        <begin position="1"/>
        <end position="20"/>
    </location>
</feature>
<reference evidence="3 4" key="1">
    <citation type="submission" date="2022-01" db="EMBL/GenBank/DDBJ databases">
        <title>A chromosomal length assembly of Cordylochernes scorpioides.</title>
        <authorList>
            <person name="Zeh D."/>
            <person name="Zeh J."/>
        </authorList>
    </citation>
    <scope>NUCLEOTIDE SEQUENCE [LARGE SCALE GENOMIC DNA]</scope>
    <source>
        <strain evidence="3">IN4F17</strain>
        <tissue evidence="3">Whole Body</tissue>
    </source>
</reference>
<evidence type="ECO:0000313" key="4">
    <source>
        <dbReference type="Proteomes" id="UP001235939"/>
    </source>
</evidence>
<feature type="compositionally biased region" description="Acidic residues" evidence="1">
    <location>
        <begin position="87"/>
        <end position="96"/>
    </location>
</feature>
<gene>
    <name evidence="2" type="ORF">LAZ67_9001517</name>
    <name evidence="3" type="ORF">LAZ67_9001527</name>
</gene>
<feature type="region of interest" description="Disordered" evidence="1">
    <location>
        <begin position="55"/>
        <end position="113"/>
    </location>
</feature>
<protein>
    <recommendedName>
        <fullName evidence="5">PAXIP1-associated glutamate-rich protein 1</fullName>
    </recommendedName>
</protein>
<feature type="compositionally biased region" description="Basic and acidic residues" evidence="1">
    <location>
        <begin position="64"/>
        <end position="86"/>
    </location>
</feature>
<evidence type="ECO:0000313" key="3">
    <source>
        <dbReference type="EMBL" id="UYV72002.1"/>
    </source>
</evidence>
<feature type="non-terminal residue" evidence="3">
    <location>
        <position position="1"/>
    </location>
</feature>
<dbReference type="PANTHER" id="PTHR28467">
    <property type="entry name" value="PAXIP1-ASSOCIATED GLUTAMATE-RICH PROTEIN 1"/>
    <property type="match status" value="1"/>
</dbReference>
<evidence type="ECO:0000256" key="1">
    <source>
        <dbReference type="SAM" id="MobiDB-lite"/>
    </source>
</evidence>
<sequence>MSEEHEQNDDWIIECSDDEYASNSKNWEPSPEEIISLYTELHEKGILELEWKCPGRRSPSVHSAETESVDKKAQEDEDAANKRTEATEFDFDEEISEPTASSNLTTRRRTGLG</sequence>
<keyword evidence="4" id="KW-1185">Reference proteome</keyword>
<dbReference type="EMBL" id="CP092871">
    <property type="protein sequence ID" value="UYV71999.1"/>
    <property type="molecule type" value="Genomic_DNA"/>
</dbReference>
<name>A0ABY6KVU3_9ARAC</name>
<dbReference type="EMBL" id="CP092871">
    <property type="protein sequence ID" value="UYV72002.1"/>
    <property type="molecule type" value="Genomic_DNA"/>
</dbReference>
<organism evidence="3 4">
    <name type="scientific">Cordylochernes scorpioides</name>
    <dbReference type="NCBI Taxonomy" id="51811"/>
    <lineage>
        <taxon>Eukaryota</taxon>
        <taxon>Metazoa</taxon>
        <taxon>Ecdysozoa</taxon>
        <taxon>Arthropoda</taxon>
        <taxon>Chelicerata</taxon>
        <taxon>Arachnida</taxon>
        <taxon>Pseudoscorpiones</taxon>
        <taxon>Cheliferoidea</taxon>
        <taxon>Chernetidae</taxon>
        <taxon>Cordylochernes</taxon>
    </lineage>
</organism>
<dbReference type="Proteomes" id="UP001235939">
    <property type="component" value="Chromosome 09"/>
</dbReference>
<dbReference type="InterPro" id="IPR028213">
    <property type="entry name" value="PA1"/>
</dbReference>
<dbReference type="Pfam" id="PF15364">
    <property type="entry name" value="PAXIP1_C"/>
    <property type="match status" value="1"/>
</dbReference>
<dbReference type="PANTHER" id="PTHR28467:SF1">
    <property type="entry name" value="PAXIP1-ASSOCIATED GLUTAMATE-RICH PROTEIN 1"/>
    <property type="match status" value="1"/>
</dbReference>
<evidence type="ECO:0008006" key="5">
    <source>
        <dbReference type="Google" id="ProtNLM"/>
    </source>
</evidence>
<accession>A0ABY6KVU3</accession>
<evidence type="ECO:0000313" key="2">
    <source>
        <dbReference type="EMBL" id="UYV71999.1"/>
    </source>
</evidence>